<feature type="coiled-coil region" evidence="6">
    <location>
        <begin position="240"/>
        <end position="267"/>
    </location>
</feature>
<evidence type="ECO:0000256" key="3">
    <source>
        <dbReference type="ARBA" id="ARBA00022553"/>
    </source>
</evidence>
<dbReference type="Pfam" id="PF02518">
    <property type="entry name" value="HATPase_c"/>
    <property type="match status" value="1"/>
</dbReference>
<reference evidence="10" key="2">
    <citation type="submission" date="2023-04" db="EMBL/GenBank/DDBJ databases">
        <title>Paracnuella aquatica gen. nov., sp. nov., a member of the family Chitinophagaceae isolated from a hot spring.</title>
        <authorList>
            <person name="Wang C."/>
        </authorList>
    </citation>
    <scope>NUCLEOTIDE SEQUENCE</scope>
    <source>
        <strain evidence="10">LB-8</strain>
    </source>
</reference>
<dbReference type="PRINTS" id="PR00344">
    <property type="entry name" value="BCTRLSENSOR"/>
</dbReference>
<dbReference type="InterPro" id="IPR003594">
    <property type="entry name" value="HATPase_dom"/>
</dbReference>
<evidence type="ECO:0000259" key="9">
    <source>
        <dbReference type="PROSITE" id="PS50113"/>
    </source>
</evidence>
<evidence type="ECO:0000313" key="10">
    <source>
        <dbReference type="EMBL" id="MCU7549999.1"/>
    </source>
</evidence>
<feature type="domain" description="PAC" evidence="9">
    <location>
        <begin position="204"/>
        <end position="256"/>
    </location>
</feature>
<keyword evidence="3" id="KW-0597">Phosphoprotein</keyword>
<evidence type="ECO:0000256" key="5">
    <source>
        <dbReference type="ARBA" id="ARBA00022777"/>
    </source>
</evidence>
<feature type="domain" description="Histidine kinase" evidence="7">
    <location>
        <begin position="416"/>
        <end position="630"/>
    </location>
</feature>
<dbReference type="SMART" id="SM00387">
    <property type="entry name" value="HATPase_c"/>
    <property type="match status" value="1"/>
</dbReference>
<dbReference type="AlphaFoldDB" id="A0A9X3BG03"/>
<feature type="domain" description="PAS" evidence="8">
    <location>
        <begin position="129"/>
        <end position="202"/>
    </location>
</feature>
<dbReference type="PANTHER" id="PTHR43304:SF1">
    <property type="entry name" value="PAC DOMAIN-CONTAINING PROTEIN"/>
    <property type="match status" value="1"/>
</dbReference>
<organism evidence="10 11">
    <name type="scientific">Paraflavisolibacter caeni</name>
    <dbReference type="NCBI Taxonomy" id="2982496"/>
    <lineage>
        <taxon>Bacteria</taxon>
        <taxon>Pseudomonadati</taxon>
        <taxon>Bacteroidota</taxon>
        <taxon>Chitinophagia</taxon>
        <taxon>Chitinophagales</taxon>
        <taxon>Chitinophagaceae</taxon>
        <taxon>Paraflavisolibacter</taxon>
    </lineage>
</organism>
<dbReference type="Gene3D" id="1.10.287.130">
    <property type="match status" value="1"/>
</dbReference>
<dbReference type="FunFam" id="3.30.565.10:FF:000006">
    <property type="entry name" value="Sensor histidine kinase WalK"/>
    <property type="match status" value="1"/>
</dbReference>
<evidence type="ECO:0000256" key="6">
    <source>
        <dbReference type="SAM" id="Coils"/>
    </source>
</evidence>
<dbReference type="InterPro" id="IPR004358">
    <property type="entry name" value="Sig_transdc_His_kin-like_C"/>
</dbReference>
<dbReference type="Pfam" id="PF00989">
    <property type="entry name" value="PAS"/>
    <property type="match status" value="1"/>
</dbReference>
<evidence type="ECO:0000313" key="11">
    <source>
        <dbReference type="Proteomes" id="UP001155483"/>
    </source>
</evidence>
<dbReference type="Gene3D" id="3.30.450.20">
    <property type="entry name" value="PAS domain"/>
    <property type="match status" value="3"/>
</dbReference>
<keyword evidence="4" id="KW-0808">Transferase</keyword>
<comment type="caution">
    <text evidence="10">The sequence shown here is derived from an EMBL/GenBank/DDBJ whole genome shotgun (WGS) entry which is preliminary data.</text>
</comment>
<dbReference type="SUPFAM" id="SSF55785">
    <property type="entry name" value="PYP-like sensor domain (PAS domain)"/>
    <property type="match status" value="3"/>
</dbReference>
<dbReference type="Pfam" id="PF00512">
    <property type="entry name" value="HisKA"/>
    <property type="match status" value="1"/>
</dbReference>
<dbReference type="InterPro" id="IPR036097">
    <property type="entry name" value="HisK_dim/P_sf"/>
</dbReference>
<dbReference type="GO" id="GO:0000155">
    <property type="term" value="F:phosphorelay sensor kinase activity"/>
    <property type="evidence" value="ECO:0007669"/>
    <property type="project" value="InterPro"/>
</dbReference>
<dbReference type="InterPro" id="IPR000014">
    <property type="entry name" value="PAS"/>
</dbReference>
<dbReference type="CDD" id="cd00130">
    <property type="entry name" value="PAS"/>
    <property type="match status" value="3"/>
</dbReference>
<dbReference type="Proteomes" id="UP001155483">
    <property type="component" value="Unassembled WGS sequence"/>
</dbReference>
<comment type="catalytic activity">
    <reaction evidence="1">
        <text>ATP + protein L-histidine = ADP + protein N-phospho-L-histidine.</text>
        <dbReference type="EC" id="2.7.13.3"/>
    </reaction>
</comment>
<keyword evidence="5" id="KW-0418">Kinase</keyword>
<dbReference type="PROSITE" id="PS50113">
    <property type="entry name" value="PAC"/>
    <property type="match status" value="3"/>
</dbReference>
<feature type="domain" description="PAC" evidence="9">
    <location>
        <begin position="76"/>
        <end position="128"/>
    </location>
</feature>
<dbReference type="NCBIfam" id="TIGR00229">
    <property type="entry name" value="sensory_box"/>
    <property type="match status" value="3"/>
</dbReference>
<dbReference type="InterPro" id="IPR036890">
    <property type="entry name" value="HATPase_C_sf"/>
</dbReference>
<sequence length="640" mass="74035">MLTNLQALLQELSEAVFMLDKDGYIKYSNLAAARLTGYSNRELMNQPIHLLYNDDHSSNSIKLEYELSVALKKGEYVSEGWKRRKNKTFFWTEMKLAPLYEGQNSLIGYSLILRDITEKKKFELELLENEERYRLMVEGVKEYAIFFLNTEGYIVSWNEGAKRIKGYSTNEIIGKHFSIFYTAEDIQSKKPERALRTAIETGKYEEEGWRVRKNGSLFWVSVVITALYNELNKLIGFSKVTRDLSERKEAEEALRQSEERYRLLVEQVIDYGIFMLDEKGRIVSWNEGAKRIKGYTASEIIGKYFSIFYPEEDIISGKPANELKIARETGKYEEEGWRLKKDGSRFWANIVITAVYNNDGILIGYSKVTKDLTERKETERALRESYEKYRLLSDELKLKNVQLSSTNNELEQFTSIVSHDLQEPIRTIKSFLQLIEMKLSNGQYEDLSIFITKSINAATRMRELIQNLLQYSQLNKIEPLKEIINVKELVNDALQNIKASVEASKTQITVESEVETIKGDRVQLVQLVQNLLSNAMKFTEAENPQIRIKCSKENGHVKFAVSDNGIGIAEADLKKVFEIFRRLNTKKDYPGTGIGLAICKKVVDRHHGRIWPESKLGQGTTFYFTLNEETQETLPYNEKV</sequence>
<feature type="domain" description="PAS" evidence="8">
    <location>
        <begin position="1"/>
        <end position="74"/>
    </location>
</feature>
<keyword evidence="11" id="KW-1185">Reference proteome</keyword>
<evidence type="ECO:0000256" key="2">
    <source>
        <dbReference type="ARBA" id="ARBA00012438"/>
    </source>
</evidence>
<accession>A0A9X3BG03</accession>
<reference evidence="10" key="1">
    <citation type="submission" date="2022-09" db="EMBL/GenBank/DDBJ databases">
        <authorList>
            <person name="Yuan C."/>
            <person name="Ke Z."/>
        </authorList>
    </citation>
    <scope>NUCLEOTIDE SEQUENCE</scope>
    <source>
        <strain evidence="10">LB-8</strain>
    </source>
</reference>
<gene>
    <name evidence="10" type="ORF">OCK74_12780</name>
</gene>
<dbReference type="PROSITE" id="PS50112">
    <property type="entry name" value="PAS"/>
    <property type="match status" value="3"/>
</dbReference>
<dbReference type="InterPro" id="IPR000700">
    <property type="entry name" value="PAS-assoc_C"/>
</dbReference>
<feature type="domain" description="PAC" evidence="9">
    <location>
        <begin position="332"/>
        <end position="384"/>
    </location>
</feature>
<evidence type="ECO:0000259" key="7">
    <source>
        <dbReference type="PROSITE" id="PS50109"/>
    </source>
</evidence>
<dbReference type="InterPro" id="IPR005467">
    <property type="entry name" value="His_kinase_dom"/>
</dbReference>
<dbReference type="InterPro" id="IPR013767">
    <property type="entry name" value="PAS_fold"/>
</dbReference>
<dbReference type="SUPFAM" id="SSF47384">
    <property type="entry name" value="Homodimeric domain of signal transducing histidine kinase"/>
    <property type="match status" value="1"/>
</dbReference>
<dbReference type="InterPro" id="IPR001610">
    <property type="entry name" value="PAC"/>
</dbReference>
<dbReference type="PANTHER" id="PTHR43304">
    <property type="entry name" value="PHYTOCHROME-LIKE PROTEIN CPH1"/>
    <property type="match status" value="1"/>
</dbReference>
<dbReference type="SMART" id="SM00091">
    <property type="entry name" value="PAS"/>
    <property type="match status" value="3"/>
</dbReference>
<dbReference type="InterPro" id="IPR003661">
    <property type="entry name" value="HisK_dim/P_dom"/>
</dbReference>
<dbReference type="CDD" id="cd00082">
    <property type="entry name" value="HisKA"/>
    <property type="match status" value="1"/>
</dbReference>
<evidence type="ECO:0000256" key="4">
    <source>
        <dbReference type="ARBA" id="ARBA00022679"/>
    </source>
</evidence>
<dbReference type="SMART" id="SM00388">
    <property type="entry name" value="HisKA"/>
    <property type="match status" value="1"/>
</dbReference>
<dbReference type="EMBL" id="JAOTIF010000009">
    <property type="protein sequence ID" value="MCU7549999.1"/>
    <property type="molecule type" value="Genomic_DNA"/>
</dbReference>
<dbReference type="InterPro" id="IPR035965">
    <property type="entry name" value="PAS-like_dom_sf"/>
</dbReference>
<proteinExistence type="predicted"/>
<keyword evidence="6" id="KW-0175">Coiled coil</keyword>
<dbReference type="SUPFAM" id="SSF55874">
    <property type="entry name" value="ATPase domain of HSP90 chaperone/DNA topoisomerase II/histidine kinase"/>
    <property type="match status" value="1"/>
</dbReference>
<dbReference type="InterPro" id="IPR052162">
    <property type="entry name" value="Sensor_kinase/Photoreceptor"/>
</dbReference>
<dbReference type="Gene3D" id="3.30.565.10">
    <property type="entry name" value="Histidine kinase-like ATPase, C-terminal domain"/>
    <property type="match status" value="1"/>
</dbReference>
<name>A0A9X3BG03_9BACT</name>
<dbReference type="RefSeq" id="WP_279297441.1">
    <property type="nucleotide sequence ID" value="NZ_JAOTIF010000009.1"/>
</dbReference>
<dbReference type="PROSITE" id="PS50109">
    <property type="entry name" value="HIS_KIN"/>
    <property type="match status" value="1"/>
</dbReference>
<evidence type="ECO:0000256" key="1">
    <source>
        <dbReference type="ARBA" id="ARBA00000085"/>
    </source>
</evidence>
<dbReference type="Pfam" id="PF13426">
    <property type="entry name" value="PAS_9"/>
    <property type="match status" value="2"/>
</dbReference>
<dbReference type="EC" id="2.7.13.3" evidence="2"/>
<feature type="domain" description="PAS" evidence="8">
    <location>
        <begin position="257"/>
        <end position="312"/>
    </location>
</feature>
<dbReference type="SMART" id="SM00086">
    <property type="entry name" value="PAC"/>
    <property type="match status" value="3"/>
</dbReference>
<protein>
    <recommendedName>
        <fullName evidence="2">histidine kinase</fullName>
        <ecNumber evidence="2">2.7.13.3</ecNumber>
    </recommendedName>
</protein>
<evidence type="ECO:0000259" key="8">
    <source>
        <dbReference type="PROSITE" id="PS50112"/>
    </source>
</evidence>